<dbReference type="OrthoDB" id="3821113at2759"/>
<dbReference type="FunCoup" id="A0A1E5S021">
    <property type="interactions" value="833"/>
</dbReference>
<name>A0A1E5S021_9ASCO</name>
<dbReference type="EMBL" id="LPNM01000001">
    <property type="protein sequence ID" value="OEJ92323.1"/>
    <property type="molecule type" value="Genomic_DNA"/>
</dbReference>
<dbReference type="Proteomes" id="UP000095728">
    <property type="component" value="Unassembled WGS sequence"/>
</dbReference>
<dbReference type="Pfam" id="PF03643">
    <property type="entry name" value="Vps26"/>
    <property type="match status" value="1"/>
</dbReference>
<dbReference type="PANTHER" id="PTHR12233">
    <property type="entry name" value="VACUOLAR PROTEIN SORTING 26 RELATED"/>
    <property type="match status" value="1"/>
</dbReference>
<evidence type="ECO:0000256" key="1">
    <source>
        <dbReference type="ARBA" id="ARBA00009100"/>
    </source>
</evidence>
<dbReference type="GO" id="GO:0006886">
    <property type="term" value="P:intracellular protein transport"/>
    <property type="evidence" value="ECO:0007669"/>
    <property type="project" value="InterPro"/>
</dbReference>
<protein>
    <submittedName>
        <fullName evidence="2">Carboxypeptidase Y-deficient protein 8</fullName>
    </submittedName>
</protein>
<dbReference type="InParanoid" id="A0A1E5S021"/>
<keyword evidence="3" id="KW-1185">Reference proteome</keyword>
<keyword evidence="2" id="KW-0121">Carboxypeptidase</keyword>
<evidence type="ECO:0000313" key="3">
    <source>
        <dbReference type="Proteomes" id="UP000095728"/>
    </source>
</evidence>
<dbReference type="AlphaFoldDB" id="A0A1E5S021"/>
<evidence type="ECO:0000313" key="2">
    <source>
        <dbReference type="EMBL" id="OEJ92323.1"/>
    </source>
</evidence>
<organism evidence="2 3">
    <name type="scientific">Hanseniaspora osmophila</name>
    <dbReference type="NCBI Taxonomy" id="56408"/>
    <lineage>
        <taxon>Eukaryota</taxon>
        <taxon>Fungi</taxon>
        <taxon>Dikarya</taxon>
        <taxon>Ascomycota</taxon>
        <taxon>Saccharomycotina</taxon>
        <taxon>Saccharomycetes</taxon>
        <taxon>Saccharomycodales</taxon>
        <taxon>Saccharomycodaceae</taxon>
        <taxon>Hanseniaspora</taxon>
    </lineage>
</organism>
<dbReference type="InterPro" id="IPR014752">
    <property type="entry name" value="Arrestin-like_C"/>
</dbReference>
<dbReference type="STRING" id="56408.A0A1E5S021"/>
<keyword evidence="2" id="KW-0645">Protease</keyword>
<comment type="similarity">
    <text evidence="1">Belongs to the VPS26 family.</text>
</comment>
<reference evidence="3" key="1">
    <citation type="journal article" date="2016" name="Genome Announc.">
        <title>Genome sequences of three species of Hanseniaspora isolated from spontaneous wine fermentations.</title>
        <authorList>
            <person name="Sternes P.R."/>
            <person name="Lee D."/>
            <person name="Kutyna D.R."/>
            <person name="Borneman A.R."/>
        </authorList>
    </citation>
    <scope>NUCLEOTIDE SEQUENCE [LARGE SCALE GENOMIC DNA]</scope>
    <source>
        <strain evidence="3">AWRI3579</strain>
    </source>
</reference>
<dbReference type="GO" id="GO:0004180">
    <property type="term" value="F:carboxypeptidase activity"/>
    <property type="evidence" value="ECO:0007669"/>
    <property type="project" value="UniProtKB-KW"/>
</dbReference>
<keyword evidence="2" id="KW-0378">Hydrolase</keyword>
<sequence>MSSFFKPPVDIDISLDDEDNRRVMELPNKKQGIMDRFPIYEDGESINGVVTLRVRSEGRRVDHTGVKISLMGCVDMRKTDSKSSSSNGTETPLMDTFLCLTADLYPAGELVHSQSVKFSFKDVQKRYNSYKGANVEVMYYLKVTVARKSSDVTKIKKLWVNLYDQPDSLVSQPVKLDIGIENCLHIEFEYAKQHYTLNDMVMGRIYFLLTRLKIKHMELSLITRERMTNSEKLSDSNSIRYEIMDGSPVKGETIPIRLFLSGYDLVPNMQLSSFSVKHYLSLVIIDEDGRRYFKQAEIFLHRVKE</sequence>
<gene>
    <name evidence="2" type="ORF">AWRI3579_g25</name>
</gene>
<proteinExistence type="inferred from homology"/>
<comment type="caution">
    <text evidence="2">The sequence shown here is derived from an EMBL/GenBank/DDBJ whole genome shotgun (WGS) entry which is preliminary data.</text>
</comment>
<accession>A0A1E5S021</accession>
<dbReference type="Gene3D" id="2.60.40.640">
    <property type="match status" value="2"/>
</dbReference>
<dbReference type="InterPro" id="IPR028934">
    <property type="entry name" value="Vps26-related"/>
</dbReference>